<proteinExistence type="predicted"/>
<dbReference type="Proteomes" id="UP000189353">
    <property type="component" value="Unassembled WGS sequence"/>
</dbReference>
<protein>
    <submittedName>
        <fullName evidence="1">Uncharacterized protein</fullName>
    </submittedName>
</protein>
<organism evidence="1 2">
    <name type="scientific">Rodentibacter ratti</name>
    <dbReference type="NCBI Taxonomy" id="1906745"/>
    <lineage>
        <taxon>Bacteria</taxon>
        <taxon>Pseudomonadati</taxon>
        <taxon>Pseudomonadota</taxon>
        <taxon>Gammaproteobacteria</taxon>
        <taxon>Pasteurellales</taxon>
        <taxon>Pasteurellaceae</taxon>
        <taxon>Rodentibacter</taxon>
    </lineage>
</organism>
<sequence>MAVSNIARGKCGEKSVCFYFKAIALVKQAILHSPQPLQHSLFTIKSGEMACCGGLVRCGA</sequence>
<evidence type="ECO:0000313" key="2">
    <source>
        <dbReference type="Proteomes" id="UP000189353"/>
    </source>
</evidence>
<comment type="caution">
    <text evidence="1">The sequence shown here is derived from an EMBL/GenBank/DDBJ whole genome shotgun (WGS) entry which is preliminary data.</text>
</comment>
<evidence type="ECO:0000313" key="1">
    <source>
        <dbReference type="EMBL" id="OOF85652.1"/>
    </source>
</evidence>
<dbReference type="AlphaFoldDB" id="A0A1V3L6W1"/>
<reference evidence="1 2" key="1">
    <citation type="submission" date="2016-10" db="EMBL/GenBank/DDBJ databases">
        <title>Rodentibacter gen. nov. and new species.</title>
        <authorList>
            <person name="Christensen H."/>
        </authorList>
    </citation>
    <scope>NUCLEOTIDE SEQUENCE [LARGE SCALE GENOMIC DNA]</scope>
    <source>
        <strain evidence="1 2">Ppn158</strain>
    </source>
</reference>
<dbReference type="EMBL" id="MLAI01000019">
    <property type="protein sequence ID" value="OOF85652.1"/>
    <property type="molecule type" value="Genomic_DNA"/>
</dbReference>
<gene>
    <name evidence="1" type="ORF">BKG88_06585</name>
</gene>
<accession>A0A1V3L6W1</accession>
<name>A0A1V3L6W1_9PAST</name>